<feature type="region of interest" description="Disordered" evidence="1">
    <location>
        <begin position="1"/>
        <end position="92"/>
    </location>
</feature>
<evidence type="ECO:0000256" key="1">
    <source>
        <dbReference type="SAM" id="MobiDB-lite"/>
    </source>
</evidence>
<protein>
    <submittedName>
        <fullName evidence="2">Uncharacterized protein</fullName>
    </submittedName>
</protein>
<dbReference type="Gramene" id="PUZ67289">
    <property type="protein sequence ID" value="PUZ67289"/>
    <property type="gene ID" value="GQ55_3G422700"/>
</dbReference>
<feature type="compositionally biased region" description="Basic residues" evidence="1">
    <location>
        <begin position="69"/>
        <end position="82"/>
    </location>
</feature>
<reference evidence="2 3" key="1">
    <citation type="submission" date="2018-04" db="EMBL/GenBank/DDBJ databases">
        <title>WGS assembly of Panicum hallii var. hallii HAL2.</title>
        <authorList>
            <person name="Lovell J."/>
            <person name="Jenkins J."/>
            <person name="Lowry D."/>
            <person name="Mamidi S."/>
            <person name="Sreedasyam A."/>
            <person name="Weng X."/>
            <person name="Barry K."/>
            <person name="Bonette J."/>
            <person name="Campitelli B."/>
            <person name="Daum C."/>
            <person name="Gordon S."/>
            <person name="Gould B."/>
            <person name="Lipzen A."/>
            <person name="MacQueen A."/>
            <person name="Palacio-Mejia J."/>
            <person name="Plott C."/>
            <person name="Shakirov E."/>
            <person name="Shu S."/>
            <person name="Yoshinaga Y."/>
            <person name="Zane M."/>
            <person name="Rokhsar D."/>
            <person name="Grimwood J."/>
            <person name="Schmutz J."/>
            <person name="Juenger T."/>
        </authorList>
    </citation>
    <scope>NUCLEOTIDE SEQUENCE [LARGE SCALE GENOMIC DNA]</scope>
    <source>
        <strain evidence="3">cv. HAL2</strain>
    </source>
</reference>
<organism evidence="2 3">
    <name type="scientific">Panicum hallii var. hallii</name>
    <dbReference type="NCBI Taxonomy" id="1504633"/>
    <lineage>
        <taxon>Eukaryota</taxon>
        <taxon>Viridiplantae</taxon>
        <taxon>Streptophyta</taxon>
        <taxon>Embryophyta</taxon>
        <taxon>Tracheophyta</taxon>
        <taxon>Spermatophyta</taxon>
        <taxon>Magnoliopsida</taxon>
        <taxon>Liliopsida</taxon>
        <taxon>Poales</taxon>
        <taxon>Poaceae</taxon>
        <taxon>PACMAD clade</taxon>
        <taxon>Panicoideae</taxon>
        <taxon>Panicodae</taxon>
        <taxon>Paniceae</taxon>
        <taxon>Panicinae</taxon>
        <taxon>Panicum</taxon>
        <taxon>Panicum sect. Panicum</taxon>
    </lineage>
</organism>
<sequence>MRCSVHASYPPSPFPTPLPLPPYQRRRAACAGGRPGCGRRCKQGGQRRECGGRRLAREEGARPSVRGGAGRRTRCGHRRPARGGKGSGASGWNAAVDWGAARPPARFAARGAGAAEAARRTTGAPAAEAERMAAGALAGGRELGTAPSAAQLGARLLAARQWSSSMPARSLARGEQVSGAHARR</sequence>
<name>A0A2T7EHI6_9POAL</name>
<evidence type="ECO:0000313" key="2">
    <source>
        <dbReference type="EMBL" id="PUZ67289.1"/>
    </source>
</evidence>
<dbReference type="AlphaFoldDB" id="A0A2T7EHI6"/>
<evidence type="ECO:0000313" key="3">
    <source>
        <dbReference type="Proteomes" id="UP000244336"/>
    </source>
</evidence>
<dbReference type="EMBL" id="CM009751">
    <property type="protein sequence ID" value="PUZ67289.1"/>
    <property type="molecule type" value="Genomic_DNA"/>
</dbReference>
<dbReference type="Proteomes" id="UP000244336">
    <property type="component" value="Chromosome 3"/>
</dbReference>
<feature type="region of interest" description="Disordered" evidence="1">
    <location>
        <begin position="163"/>
        <end position="184"/>
    </location>
</feature>
<gene>
    <name evidence="2" type="ORF">GQ55_3G422700</name>
</gene>
<accession>A0A2T7EHI6</accession>
<keyword evidence="3" id="KW-1185">Reference proteome</keyword>
<feature type="compositionally biased region" description="Basic and acidic residues" evidence="1">
    <location>
        <begin position="46"/>
        <end position="61"/>
    </location>
</feature>
<feature type="compositionally biased region" description="Pro residues" evidence="1">
    <location>
        <begin position="10"/>
        <end position="22"/>
    </location>
</feature>
<proteinExistence type="predicted"/>